<evidence type="ECO:0000259" key="8">
    <source>
        <dbReference type="PROSITE" id="PS50110"/>
    </source>
</evidence>
<dbReference type="InterPro" id="IPR001789">
    <property type="entry name" value="Sig_transdc_resp-reg_receiver"/>
</dbReference>
<proteinExistence type="predicted"/>
<dbReference type="SUPFAM" id="SSF52172">
    <property type="entry name" value="CheY-like"/>
    <property type="match status" value="1"/>
</dbReference>
<dbReference type="Pfam" id="PF00072">
    <property type="entry name" value="Response_reg"/>
    <property type="match status" value="1"/>
</dbReference>
<evidence type="ECO:0000256" key="7">
    <source>
        <dbReference type="PROSITE-ProRule" id="PRU01091"/>
    </source>
</evidence>
<dbReference type="AlphaFoldDB" id="A0A1H8C793"/>
<feature type="domain" description="OmpR/PhoB-type" evidence="9">
    <location>
        <begin position="149"/>
        <end position="246"/>
    </location>
</feature>
<evidence type="ECO:0000256" key="1">
    <source>
        <dbReference type="ARBA" id="ARBA00022553"/>
    </source>
</evidence>
<feature type="modified residue" description="4-aspartylphosphate" evidence="6">
    <location>
        <position position="75"/>
    </location>
</feature>
<dbReference type="FunFam" id="1.10.10.10:FF:000058">
    <property type="entry name" value="DNA-binding response OmpR family regulator"/>
    <property type="match status" value="1"/>
</dbReference>
<dbReference type="Proteomes" id="UP000199459">
    <property type="component" value="Unassembled WGS sequence"/>
</dbReference>
<dbReference type="Pfam" id="PF00486">
    <property type="entry name" value="Trans_reg_C"/>
    <property type="match status" value="1"/>
</dbReference>
<evidence type="ECO:0000256" key="2">
    <source>
        <dbReference type="ARBA" id="ARBA00023012"/>
    </source>
</evidence>
<dbReference type="RefSeq" id="WP_281246240.1">
    <property type="nucleotide sequence ID" value="NZ_FOCP01000004.1"/>
</dbReference>
<reference evidence="10 11" key="1">
    <citation type="submission" date="2016-10" db="EMBL/GenBank/DDBJ databases">
        <authorList>
            <person name="de Groot N.N."/>
        </authorList>
    </citation>
    <scope>NUCLEOTIDE SEQUENCE [LARGE SCALE GENOMIC DNA]</scope>
    <source>
        <strain evidence="10 11">Nm22</strain>
    </source>
</reference>
<dbReference type="GO" id="GO:0005829">
    <property type="term" value="C:cytosol"/>
    <property type="evidence" value="ECO:0007669"/>
    <property type="project" value="TreeGrafter"/>
</dbReference>
<protein>
    <submittedName>
        <fullName evidence="10">DNA-binding response regulator, OmpR family, contains REC and winged-helix (WHTH) domain</fullName>
    </submittedName>
</protein>
<dbReference type="Gene3D" id="1.10.10.10">
    <property type="entry name" value="Winged helix-like DNA-binding domain superfamily/Winged helix DNA-binding domain"/>
    <property type="match status" value="1"/>
</dbReference>
<dbReference type="PANTHER" id="PTHR48111:SF22">
    <property type="entry name" value="REGULATOR OF RPOS"/>
    <property type="match status" value="1"/>
</dbReference>
<gene>
    <name evidence="10" type="ORF">SAMN05216325_10453</name>
</gene>
<name>A0A1H8C793_9PROT</name>
<evidence type="ECO:0000313" key="11">
    <source>
        <dbReference type="Proteomes" id="UP000199459"/>
    </source>
</evidence>
<dbReference type="SMART" id="SM00862">
    <property type="entry name" value="Trans_reg_C"/>
    <property type="match status" value="1"/>
</dbReference>
<evidence type="ECO:0000256" key="6">
    <source>
        <dbReference type="PROSITE-ProRule" id="PRU00169"/>
    </source>
</evidence>
<dbReference type="PROSITE" id="PS50110">
    <property type="entry name" value="RESPONSE_REGULATORY"/>
    <property type="match status" value="1"/>
</dbReference>
<dbReference type="Gene3D" id="3.40.50.2300">
    <property type="match status" value="1"/>
</dbReference>
<accession>A0A1H8C793</accession>
<feature type="domain" description="Response regulatory" evidence="8">
    <location>
        <begin position="26"/>
        <end position="141"/>
    </location>
</feature>
<keyword evidence="5" id="KW-0804">Transcription</keyword>
<dbReference type="GO" id="GO:0000976">
    <property type="term" value="F:transcription cis-regulatory region binding"/>
    <property type="evidence" value="ECO:0007669"/>
    <property type="project" value="TreeGrafter"/>
</dbReference>
<dbReference type="EMBL" id="FOCP01000004">
    <property type="protein sequence ID" value="SEM91071.1"/>
    <property type="molecule type" value="Genomic_DNA"/>
</dbReference>
<dbReference type="SMART" id="SM00448">
    <property type="entry name" value="REC"/>
    <property type="match status" value="1"/>
</dbReference>
<dbReference type="InterPro" id="IPR036388">
    <property type="entry name" value="WH-like_DNA-bd_sf"/>
</dbReference>
<dbReference type="STRING" id="917.SAMN05216326_102119"/>
<dbReference type="FunFam" id="3.40.50.2300:FF:000001">
    <property type="entry name" value="DNA-binding response regulator PhoB"/>
    <property type="match status" value="1"/>
</dbReference>
<organism evidence="10 11">
    <name type="scientific">Nitrosomonas marina</name>
    <dbReference type="NCBI Taxonomy" id="917"/>
    <lineage>
        <taxon>Bacteria</taxon>
        <taxon>Pseudomonadati</taxon>
        <taxon>Pseudomonadota</taxon>
        <taxon>Betaproteobacteria</taxon>
        <taxon>Nitrosomonadales</taxon>
        <taxon>Nitrosomonadaceae</taxon>
        <taxon>Nitrosomonas</taxon>
    </lineage>
</organism>
<keyword evidence="4 7" id="KW-0238">DNA-binding</keyword>
<dbReference type="InterPro" id="IPR001867">
    <property type="entry name" value="OmpR/PhoB-type_DNA-bd"/>
</dbReference>
<dbReference type="GO" id="GO:0032993">
    <property type="term" value="C:protein-DNA complex"/>
    <property type="evidence" value="ECO:0007669"/>
    <property type="project" value="TreeGrafter"/>
</dbReference>
<feature type="DNA-binding region" description="OmpR/PhoB-type" evidence="7">
    <location>
        <begin position="149"/>
        <end position="246"/>
    </location>
</feature>
<evidence type="ECO:0000259" key="9">
    <source>
        <dbReference type="PROSITE" id="PS51755"/>
    </source>
</evidence>
<dbReference type="CDD" id="cd17624">
    <property type="entry name" value="REC_OmpR_PmrA-like"/>
    <property type="match status" value="1"/>
</dbReference>
<evidence type="ECO:0000256" key="3">
    <source>
        <dbReference type="ARBA" id="ARBA00023015"/>
    </source>
</evidence>
<dbReference type="InterPro" id="IPR011006">
    <property type="entry name" value="CheY-like_superfamily"/>
</dbReference>
<evidence type="ECO:0000256" key="4">
    <source>
        <dbReference type="ARBA" id="ARBA00023125"/>
    </source>
</evidence>
<sequence>MNNPWLLEIRLISQQEHFAQQQKLMNVLIIEDNQDIAASIYDYLESLGYTVDAAGDGVTGLHLAITKNYDVIILDLGLPGIDGIELCQRLRQDAHRTVPVIMLTARDTLDNKLEGFQSGTDDYLIKPFALKELAARVKVLSERARHATVSKLQVGDLCLDLETHEVSRAGKYISLNPTLFRLLAFLMQNPHRVIKREELEHAVWHENPPDSDALRTHLSNLRQMIDKPFGYSLIHTVRGFGYRLTDRYAED</sequence>
<dbReference type="PANTHER" id="PTHR48111">
    <property type="entry name" value="REGULATOR OF RPOS"/>
    <property type="match status" value="1"/>
</dbReference>
<dbReference type="GO" id="GO:0006355">
    <property type="term" value="P:regulation of DNA-templated transcription"/>
    <property type="evidence" value="ECO:0007669"/>
    <property type="project" value="InterPro"/>
</dbReference>
<keyword evidence="3" id="KW-0805">Transcription regulation</keyword>
<evidence type="ECO:0000256" key="5">
    <source>
        <dbReference type="ARBA" id="ARBA00023163"/>
    </source>
</evidence>
<keyword evidence="2" id="KW-0902">Two-component regulatory system</keyword>
<dbReference type="InterPro" id="IPR039420">
    <property type="entry name" value="WalR-like"/>
</dbReference>
<dbReference type="PROSITE" id="PS51755">
    <property type="entry name" value="OMPR_PHOB"/>
    <property type="match status" value="1"/>
</dbReference>
<keyword evidence="1 6" id="KW-0597">Phosphoprotein</keyword>
<dbReference type="GO" id="GO:0000156">
    <property type="term" value="F:phosphorelay response regulator activity"/>
    <property type="evidence" value="ECO:0007669"/>
    <property type="project" value="TreeGrafter"/>
</dbReference>
<evidence type="ECO:0000313" key="10">
    <source>
        <dbReference type="EMBL" id="SEM91071.1"/>
    </source>
</evidence>
<dbReference type="CDD" id="cd00383">
    <property type="entry name" value="trans_reg_C"/>
    <property type="match status" value="1"/>
</dbReference>